<protein>
    <submittedName>
        <fullName evidence="2">Uncharacterized protein</fullName>
    </submittedName>
</protein>
<keyword evidence="1" id="KW-1133">Transmembrane helix</keyword>
<sequence length="91" mass="9630">MKKKVERSKGLRVFNSLCAALLMTSVIYILVMGFNSIVMAVMVISVAGAAAPLIHSDEGILEIVIGTFEAMIDGVVAVIEGIVNTITSLFS</sequence>
<dbReference type="RefSeq" id="WP_036507862.1">
    <property type="nucleotide sequence ID" value="NZ_AONB01000002.1"/>
</dbReference>
<gene>
    <name evidence="2" type="ORF">D791_00776</name>
</gene>
<feature type="transmembrane region" description="Helical" evidence="1">
    <location>
        <begin position="37"/>
        <end position="54"/>
    </location>
</feature>
<keyword evidence="1" id="KW-0472">Membrane</keyword>
<reference evidence="2 3" key="2">
    <citation type="journal article" date="2015" name="Syst. Appl. Microbiol.">
        <title>Nitrincola nitratireducens sp. nov. isolated from a haloalkaline crater lake.</title>
        <authorList>
            <person name="Singh A."/>
            <person name="Vaidya B."/>
            <person name="Tanuku N.R."/>
            <person name="Pinnaka A.K."/>
        </authorList>
    </citation>
    <scope>NUCLEOTIDE SEQUENCE [LARGE SCALE GENOMIC DNA]</scope>
    <source>
        <strain evidence="2 3">AK23</strain>
    </source>
</reference>
<keyword evidence="1" id="KW-0812">Transmembrane</keyword>
<proteinExistence type="predicted"/>
<evidence type="ECO:0000256" key="1">
    <source>
        <dbReference type="SAM" id="Phobius"/>
    </source>
</evidence>
<evidence type="ECO:0000313" key="2">
    <source>
        <dbReference type="EMBL" id="EXJ12531.1"/>
    </source>
</evidence>
<dbReference type="OrthoDB" id="6198901at2"/>
<reference evidence="3" key="1">
    <citation type="submission" date="2012-11" db="EMBL/GenBank/DDBJ databases">
        <authorList>
            <person name="Singh A."/>
            <person name="Pinnaka A.K."/>
            <person name="Vaidya B."/>
        </authorList>
    </citation>
    <scope>NUCLEOTIDE SEQUENCE [LARGE SCALE GENOMIC DNA]</scope>
    <source>
        <strain evidence="3">AK23</strain>
    </source>
</reference>
<keyword evidence="3" id="KW-1185">Reference proteome</keyword>
<accession>W9V6K1</accession>
<feature type="transmembrane region" description="Helical" evidence="1">
    <location>
        <begin position="12"/>
        <end position="31"/>
    </location>
</feature>
<dbReference type="EMBL" id="AONB01000002">
    <property type="protein sequence ID" value="EXJ12531.1"/>
    <property type="molecule type" value="Genomic_DNA"/>
</dbReference>
<dbReference type="STRING" id="1229521.D791_00776"/>
<comment type="caution">
    <text evidence="2">The sequence shown here is derived from an EMBL/GenBank/DDBJ whole genome shotgun (WGS) entry which is preliminary data.</text>
</comment>
<evidence type="ECO:0000313" key="3">
    <source>
        <dbReference type="Proteomes" id="UP000019464"/>
    </source>
</evidence>
<organism evidence="2 3">
    <name type="scientific">Nitrincola nitratireducens</name>
    <dbReference type="NCBI Taxonomy" id="1229521"/>
    <lineage>
        <taxon>Bacteria</taxon>
        <taxon>Pseudomonadati</taxon>
        <taxon>Pseudomonadota</taxon>
        <taxon>Gammaproteobacteria</taxon>
        <taxon>Oceanospirillales</taxon>
        <taxon>Oceanospirillaceae</taxon>
        <taxon>Nitrincola</taxon>
    </lineage>
</organism>
<dbReference type="AlphaFoldDB" id="W9V6K1"/>
<name>W9V6K1_9GAMM</name>
<dbReference type="Proteomes" id="UP000019464">
    <property type="component" value="Unassembled WGS sequence"/>
</dbReference>